<dbReference type="EMBL" id="JAFIDA010000001">
    <property type="protein sequence ID" value="MBP1326014.1"/>
    <property type="molecule type" value="Genomic_DNA"/>
</dbReference>
<proteinExistence type="predicted"/>
<dbReference type="Proteomes" id="UP000675163">
    <property type="component" value="Unassembled WGS sequence"/>
</dbReference>
<dbReference type="PANTHER" id="PTHR43383:SF2">
    <property type="entry name" value="AMIDOHYDROLASE 2 FAMILY PROTEIN"/>
    <property type="match status" value="1"/>
</dbReference>
<dbReference type="InterPro" id="IPR006680">
    <property type="entry name" value="Amidohydro-rel"/>
</dbReference>
<comment type="caution">
    <text evidence="2">The sequence shown here is derived from an EMBL/GenBank/DDBJ whole genome shotgun (WGS) entry which is preliminary data.</text>
</comment>
<dbReference type="Gene3D" id="3.20.20.140">
    <property type="entry name" value="Metal-dependent hydrolases"/>
    <property type="match status" value="1"/>
</dbReference>
<keyword evidence="2" id="KW-0378">Hydrolase</keyword>
<dbReference type="RefSeq" id="WP_209704992.1">
    <property type="nucleotide sequence ID" value="NZ_JAFIDA010000001.1"/>
</dbReference>
<dbReference type="AlphaFoldDB" id="A0A940PR28"/>
<dbReference type="Pfam" id="PF04909">
    <property type="entry name" value="Amidohydro_2"/>
    <property type="match status" value="1"/>
</dbReference>
<dbReference type="GO" id="GO:0016787">
    <property type="term" value="F:hydrolase activity"/>
    <property type="evidence" value="ECO:0007669"/>
    <property type="project" value="UniProtKB-KW"/>
</dbReference>
<evidence type="ECO:0000259" key="1">
    <source>
        <dbReference type="Pfam" id="PF04909"/>
    </source>
</evidence>
<evidence type="ECO:0000313" key="3">
    <source>
        <dbReference type="Proteomes" id="UP000675163"/>
    </source>
</evidence>
<reference evidence="2" key="1">
    <citation type="submission" date="2021-02" db="EMBL/GenBank/DDBJ databases">
        <title>Sequencing the genomes of 1000 actinobacteria strains.</title>
        <authorList>
            <person name="Klenk H.-P."/>
        </authorList>
    </citation>
    <scope>NUCLEOTIDE SEQUENCE</scope>
    <source>
        <strain evidence="2">DSM 22850</strain>
    </source>
</reference>
<name>A0A940PR28_9MICO</name>
<evidence type="ECO:0000313" key="2">
    <source>
        <dbReference type="EMBL" id="MBP1326014.1"/>
    </source>
</evidence>
<organism evidence="2 3">
    <name type="scientific">Leucobacter exalbidus</name>
    <dbReference type="NCBI Taxonomy" id="662960"/>
    <lineage>
        <taxon>Bacteria</taxon>
        <taxon>Bacillati</taxon>
        <taxon>Actinomycetota</taxon>
        <taxon>Actinomycetes</taxon>
        <taxon>Micrococcales</taxon>
        <taxon>Microbacteriaceae</taxon>
        <taxon>Leucobacter</taxon>
    </lineage>
</organism>
<gene>
    <name evidence="2" type="ORF">JOF28_001246</name>
</gene>
<accession>A0A940PR28</accession>
<dbReference type="PANTHER" id="PTHR43383">
    <property type="entry name" value="NODULIN 6"/>
    <property type="match status" value="1"/>
</dbReference>
<dbReference type="SUPFAM" id="SSF51556">
    <property type="entry name" value="Metallo-dependent hydrolases"/>
    <property type="match status" value="1"/>
</dbReference>
<sequence>MHSDAPLLTPSAFESVQLIDHHCHGVVEHQLARPEFESMMTESNWDAPAGTTVFDSQLGTAIRRWCAPLLDLDPHVSAERYLERRAELAPSEVNARLLRGAGIDRYLIETGYRGDDILSPQGMADRAGATADAVVRLERLAEQLAPQLQSATDYAESFRAQLRTELTTAVGVKTIAAYRLGLDFNPVRPTDAEVAAAAAGWLREIEGGAEPRLDDAVLIRFGIWCAVDEQQAIQFHIGFGDPDVDLHRCDPLLLTEWLRLTRESGARVLLLHCYPFHRNAGYLAHAFPHVYCDVGLAINYVGARAPQIIAESLELTPFDKALFSSDAFGLAELYLLGAHLFRRGLLRVINEWIGAGEWDAATGEALIRKICADNAVRAYQLDERPRFVMAGATS</sequence>
<protein>
    <submittedName>
        <fullName evidence="2">TIM-barrel fold metal-dependent hydrolase</fullName>
    </submittedName>
</protein>
<dbReference type="InterPro" id="IPR032466">
    <property type="entry name" value="Metal_Hydrolase"/>
</dbReference>
<keyword evidence="3" id="KW-1185">Reference proteome</keyword>
<feature type="domain" description="Amidohydrolase-related" evidence="1">
    <location>
        <begin position="191"/>
        <end position="381"/>
    </location>
</feature>